<dbReference type="InterPro" id="IPR011235">
    <property type="entry name" value="MepB-like"/>
</dbReference>
<evidence type="ECO:0008006" key="3">
    <source>
        <dbReference type="Google" id="ProtNLM"/>
    </source>
</evidence>
<name>A0A1G7GZG0_9FLAO</name>
<accession>A0A1G7GZG0</accession>
<dbReference type="PIRSF" id="PIRSF032285">
    <property type="entry name" value="UCP032285"/>
    <property type="match status" value="1"/>
</dbReference>
<dbReference type="Gene3D" id="3.40.1350.140">
    <property type="entry name" value="MepB-like"/>
    <property type="match status" value="1"/>
</dbReference>
<reference evidence="1 2" key="1">
    <citation type="submission" date="2016-10" db="EMBL/GenBank/DDBJ databases">
        <authorList>
            <person name="de Groot N.N."/>
        </authorList>
    </citation>
    <scope>NUCLEOTIDE SEQUENCE [LARGE SCALE GENOMIC DNA]</scope>
    <source>
        <strain evidence="1 2">DSM 16195</strain>
    </source>
</reference>
<dbReference type="Pfam" id="PF08877">
    <property type="entry name" value="MepB-like"/>
    <property type="match status" value="1"/>
</dbReference>
<gene>
    <name evidence="1" type="ORF">SAMN05421855_103418</name>
</gene>
<dbReference type="InterPro" id="IPR038231">
    <property type="entry name" value="MepB-like_sf"/>
</dbReference>
<dbReference type="AlphaFoldDB" id="A0A1G7GZG0"/>
<dbReference type="EMBL" id="FNBA01000003">
    <property type="protein sequence ID" value="SDE93481.1"/>
    <property type="molecule type" value="Genomic_DNA"/>
</dbReference>
<evidence type="ECO:0000313" key="2">
    <source>
        <dbReference type="Proteomes" id="UP000199321"/>
    </source>
</evidence>
<sequence>MDSNFNKIRAEVYDRCNFEISNYSIESESQEYAASRFELNGRKIRYRNAKVTPKKIGQFVTYWKRNSNGITEPLQETDEIDFYVITACFNNQFGQFVFPKSILIKKGIISSETKQGKRGFRVYPIWDKVTSKQAKKTQDWQLKYFYLCNEHTNLKEVNKLFCAR</sequence>
<evidence type="ECO:0000313" key="1">
    <source>
        <dbReference type="EMBL" id="SDE93481.1"/>
    </source>
</evidence>
<dbReference type="Proteomes" id="UP000199321">
    <property type="component" value="Unassembled WGS sequence"/>
</dbReference>
<dbReference type="RefSeq" id="WP_093144560.1">
    <property type="nucleotide sequence ID" value="NZ_BMWO01000005.1"/>
</dbReference>
<proteinExistence type="predicted"/>
<dbReference type="OrthoDB" id="4954833at2"/>
<keyword evidence="2" id="KW-1185">Reference proteome</keyword>
<organism evidence="1 2">
    <name type="scientific">Ulvibacter litoralis</name>
    <dbReference type="NCBI Taxonomy" id="227084"/>
    <lineage>
        <taxon>Bacteria</taxon>
        <taxon>Pseudomonadati</taxon>
        <taxon>Bacteroidota</taxon>
        <taxon>Flavobacteriia</taxon>
        <taxon>Flavobacteriales</taxon>
        <taxon>Flavobacteriaceae</taxon>
        <taxon>Ulvibacter</taxon>
    </lineage>
</organism>
<protein>
    <recommendedName>
        <fullName evidence="3">MepB protein</fullName>
    </recommendedName>
</protein>
<dbReference type="STRING" id="227084.SAMN05421855_103418"/>